<reference evidence="2" key="1">
    <citation type="submission" date="2020-05" db="EMBL/GenBank/DDBJ databases">
        <authorList>
            <person name="Chiriac C."/>
            <person name="Salcher M."/>
            <person name="Ghai R."/>
            <person name="Kavagutti S V."/>
        </authorList>
    </citation>
    <scope>NUCLEOTIDE SEQUENCE</scope>
</reference>
<dbReference type="CDD" id="cd00885">
    <property type="entry name" value="cinA"/>
    <property type="match status" value="1"/>
</dbReference>
<dbReference type="SMART" id="SM00852">
    <property type="entry name" value="MoCF_biosynth"/>
    <property type="match status" value="1"/>
</dbReference>
<organism evidence="2">
    <name type="scientific">freshwater metagenome</name>
    <dbReference type="NCBI Taxonomy" id="449393"/>
    <lineage>
        <taxon>unclassified sequences</taxon>
        <taxon>metagenomes</taxon>
        <taxon>ecological metagenomes</taxon>
    </lineage>
</organism>
<dbReference type="InterPro" id="IPR036425">
    <property type="entry name" value="MoaB/Mog-like_dom_sf"/>
</dbReference>
<name>A0A6J6I392_9ZZZZ</name>
<dbReference type="Gene3D" id="3.40.980.10">
    <property type="entry name" value="MoaB/Mog-like domain"/>
    <property type="match status" value="1"/>
</dbReference>
<feature type="domain" description="MoaB/Mog" evidence="1">
    <location>
        <begin position="9"/>
        <end position="168"/>
    </location>
</feature>
<dbReference type="InterPro" id="IPR001453">
    <property type="entry name" value="MoaB/Mog_dom"/>
</dbReference>
<dbReference type="InterPro" id="IPR056596">
    <property type="entry name" value="FLAD1_M"/>
</dbReference>
<gene>
    <name evidence="2" type="ORF">UFOPK1908_00779</name>
</gene>
<dbReference type="SUPFAM" id="SSF53218">
    <property type="entry name" value="Molybdenum cofactor biosynthesis proteins"/>
    <property type="match status" value="1"/>
</dbReference>
<dbReference type="Pfam" id="PF00994">
    <property type="entry name" value="MoCF_biosynth"/>
    <property type="match status" value="1"/>
</dbReference>
<dbReference type="PANTHER" id="PTHR13939:SF0">
    <property type="entry name" value="NMN AMIDOHYDROLASE-LIKE PROTEIN YFAY"/>
    <property type="match status" value="1"/>
</dbReference>
<dbReference type="EMBL" id="CAEZVB010000030">
    <property type="protein sequence ID" value="CAB4620911.1"/>
    <property type="molecule type" value="Genomic_DNA"/>
</dbReference>
<sequence>MTSSRRTAAVVTIGNEIVEGRIANENCMWLSQQLIAQGYWPRINITVPDEEALIVDLLTMAARSSDVVLVSGGLGFTPDDITRNAVARAFNCELEVHEAVAAEMSSLCAWATPDLARKVATFPKGATPIYSPCGGTPGFRIKNVVVLPGVPTEMRSMFAVLDLPVTGTTISSRTLTFETTEDQILEVLHAFEEQHPDVRLGSYPNFHATMPRVEIVVTSNSTPALDAGVAWLAAQMLPKIATA</sequence>
<evidence type="ECO:0000313" key="2">
    <source>
        <dbReference type="EMBL" id="CAB4620911.1"/>
    </source>
</evidence>
<evidence type="ECO:0000259" key="1">
    <source>
        <dbReference type="SMART" id="SM00852"/>
    </source>
</evidence>
<dbReference type="PANTHER" id="PTHR13939">
    <property type="entry name" value="NICOTINAMIDE-NUCLEOTIDE AMIDOHYDROLASE PNCC"/>
    <property type="match status" value="1"/>
</dbReference>
<accession>A0A6J6I392</accession>
<dbReference type="AlphaFoldDB" id="A0A6J6I392"/>
<protein>
    <submittedName>
        <fullName evidence="2">Unannotated protein</fullName>
    </submittedName>
</protein>
<dbReference type="Pfam" id="PF24102">
    <property type="entry name" value="FLAD1_M"/>
    <property type="match status" value="1"/>
</dbReference>
<proteinExistence type="predicted"/>
<dbReference type="InterPro" id="IPR050101">
    <property type="entry name" value="CinA"/>
</dbReference>